<dbReference type="AlphaFoldDB" id="A0A0A9C7Z9"/>
<reference evidence="1" key="2">
    <citation type="journal article" date="2015" name="Data Brief">
        <title>Shoot transcriptome of the giant reed, Arundo donax.</title>
        <authorList>
            <person name="Barrero R.A."/>
            <person name="Guerrero F.D."/>
            <person name="Moolhuijzen P."/>
            <person name="Goolsby J.A."/>
            <person name="Tidwell J."/>
            <person name="Bellgard S.E."/>
            <person name="Bellgard M.I."/>
        </authorList>
    </citation>
    <scope>NUCLEOTIDE SEQUENCE</scope>
    <source>
        <tissue evidence="1">Shoot tissue taken approximately 20 cm above the soil surface</tissue>
    </source>
</reference>
<proteinExistence type="predicted"/>
<accession>A0A0A9C7Z9</accession>
<protein>
    <submittedName>
        <fullName evidence="1">Uncharacterized protein</fullName>
    </submittedName>
</protein>
<name>A0A0A9C7Z9_ARUDO</name>
<dbReference type="EMBL" id="GBRH01230283">
    <property type="protein sequence ID" value="JAD67612.1"/>
    <property type="molecule type" value="Transcribed_RNA"/>
</dbReference>
<organism evidence="1">
    <name type="scientific">Arundo donax</name>
    <name type="common">Giant reed</name>
    <name type="synonym">Donax arundinaceus</name>
    <dbReference type="NCBI Taxonomy" id="35708"/>
    <lineage>
        <taxon>Eukaryota</taxon>
        <taxon>Viridiplantae</taxon>
        <taxon>Streptophyta</taxon>
        <taxon>Embryophyta</taxon>
        <taxon>Tracheophyta</taxon>
        <taxon>Spermatophyta</taxon>
        <taxon>Magnoliopsida</taxon>
        <taxon>Liliopsida</taxon>
        <taxon>Poales</taxon>
        <taxon>Poaceae</taxon>
        <taxon>PACMAD clade</taxon>
        <taxon>Arundinoideae</taxon>
        <taxon>Arundineae</taxon>
        <taxon>Arundo</taxon>
    </lineage>
</organism>
<sequence length="42" mass="4572">MRARHPLGIVVGLSRPLALQLLHEPGGCAGISCELQLKLYIF</sequence>
<evidence type="ECO:0000313" key="1">
    <source>
        <dbReference type="EMBL" id="JAD67612.1"/>
    </source>
</evidence>
<reference evidence="1" key="1">
    <citation type="submission" date="2014-09" db="EMBL/GenBank/DDBJ databases">
        <authorList>
            <person name="Magalhaes I.L.F."/>
            <person name="Oliveira U."/>
            <person name="Santos F.R."/>
            <person name="Vidigal T.H.D.A."/>
            <person name="Brescovit A.D."/>
            <person name="Santos A.J."/>
        </authorList>
    </citation>
    <scope>NUCLEOTIDE SEQUENCE</scope>
    <source>
        <tissue evidence="1">Shoot tissue taken approximately 20 cm above the soil surface</tissue>
    </source>
</reference>